<organism evidence="3 4">
    <name type="scientific">Petromyces alliaceus</name>
    <name type="common">Aspergillus alliaceus</name>
    <dbReference type="NCBI Taxonomy" id="209559"/>
    <lineage>
        <taxon>Eukaryota</taxon>
        <taxon>Fungi</taxon>
        <taxon>Dikarya</taxon>
        <taxon>Ascomycota</taxon>
        <taxon>Pezizomycotina</taxon>
        <taxon>Eurotiomycetes</taxon>
        <taxon>Eurotiomycetidae</taxon>
        <taxon>Eurotiales</taxon>
        <taxon>Aspergillaceae</taxon>
        <taxon>Aspergillus</taxon>
        <taxon>Aspergillus subgen. Circumdati</taxon>
    </lineage>
</organism>
<gene>
    <name evidence="3" type="ORF">ETB97_011484</name>
</gene>
<keyword evidence="1" id="KW-0472">Membrane</keyword>
<feature type="chain" id="PRO_5034064598" evidence="2">
    <location>
        <begin position="23"/>
        <end position="288"/>
    </location>
</feature>
<keyword evidence="1" id="KW-1133">Transmembrane helix</keyword>
<protein>
    <submittedName>
        <fullName evidence="3">Uncharacterized protein</fullName>
    </submittedName>
</protein>
<name>A0A8H6AA53_PETAA</name>
<proteinExistence type="predicted"/>
<dbReference type="AlphaFoldDB" id="A0A8H6AA53"/>
<accession>A0A8H6AA53</accession>
<keyword evidence="4" id="KW-1185">Reference proteome</keyword>
<evidence type="ECO:0000256" key="1">
    <source>
        <dbReference type="SAM" id="Phobius"/>
    </source>
</evidence>
<keyword evidence="2" id="KW-0732">Signal</keyword>
<evidence type="ECO:0000313" key="4">
    <source>
        <dbReference type="Proteomes" id="UP000541154"/>
    </source>
</evidence>
<evidence type="ECO:0000313" key="3">
    <source>
        <dbReference type="EMBL" id="KAF5862580.1"/>
    </source>
</evidence>
<dbReference type="Proteomes" id="UP000541154">
    <property type="component" value="Unassembled WGS sequence"/>
</dbReference>
<reference evidence="3 4" key="1">
    <citation type="submission" date="2019-04" db="EMBL/GenBank/DDBJ databases">
        <title>Aspergillus burnettii sp. nov., novel species from soil in southeast Queensland.</title>
        <authorList>
            <person name="Gilchrist C.L.M."/>
            <person name="Pitt J.I."/>
            <person name="Lange L."/>
            <person name="Lacey H.J."/>
            <person name="Vuong D."/>
            <person name="Midgley D.J."/>
            <person name="Greenfield P."/>
            <person name="Bradbury M."/>
            <person name="Lacey E."/>
            <person name="Busk P.K."/>
            <person name="Pilgaard B."/>
            <person name="Chooi Y.H."/>
            <person name="Piggott A.M."/>
        </authorList>
    </citation>
    <scope>NUCLEOTIDE SEQUENCE [LARGE SCALE GENOMIC DNA]</scope>
    <source>
        <strain evidence="3 4">FRR 5400</strain>
    </source>
</reference>
<feature type="transmembrane region" description="Helical" evidence="1">
    <location>
        <begin position="263"/>
        <end position="284"/>
    </location>
</feature>
<dbReference type="EMBL" id="SPNV01000070">
    <property type="protein sequence ID" value="KAF5862580.1"/>
    <property type="molecule type" value="Genomic_DNA"/>
</dbReference>
<comment type="caution">
    <text evidence="3">The sequence shown here is derived from an EMBL/GenBank/DDBJ whole genome shotgun (WGS) entry which is preliminary data.</text>
</comment>
<keyword evidence="1" id="KW-0812">Transmembrane</keyword>
<feature type="signal peptide" evidence="2">
    <location>
        <begin position="1"/>
        <end position="22"/>
    </location>
</feature>
<evidence type="ECO:0000256" key="2">
    <source>
        <dbReference type="SAM" id="SignalP"/>
    </source>
</evidence>
<feature type="transmembrane region" description="Helical" evidence="1">
    <location>
        <begin position="226"/>
        <end position="251"/>
    </location>
</feature>
<sequence length="288" mass="30090">MNSLVSLSKAGILATLVAAAAAKSCNTESDFEVTFYGYADNDPPGADIAYDCGRGYKAGGTGTYSDPLTFATAPGEFAKCDIIYLPYLQKYLRFEDECEQCTSDYNDGKLHIDIWTGPTNSNGGSTLLKCEESLTPSASQIVVTNPPNGLTLALSSLLALAIPQTRIPPPPVPNRTIAAVRPRVEVVVLTQPHAHGLGIVRALLAPLTMTALTLGAATTEFVVLDLLLLLLLSLIALGKATVLVLPALLITTAPIPGPVRAAFALKVALPFVSQGGIGLPGVLYTNGN</sequence>